<dbReference type="PRINTS" id="PR00368">
    <property type="entry name" value="FADPNR"/>
</dbReference>
<evidence type="ECO:0000313" key="6">
    <source>
        <dbReference type="Proteomes" id="UP000463857"/>
    </source>
</evidence>
<evidence type="ECO:0000256" key="2">
    <source>
        <dbReference type="ARBA" id="ARBA00023002"/>
    </source>
</evidence>
<reference evidence="5 6" key="1">
    <citation type="journal article" date="2018" name="Int. J. Syst. Evol. Microbiol.">
        <title>Epidermidibacterium keratini gen. nov., sp. nov., a member of the family Sporichthyaceae, isolated from keratin epidermis.</title>
        <authorList>
            <person name="Lee D.G."/>
            <person name="Trujillo M.E."/>
            <person name="Kang S."/>
            <person name="Nam J.J."/>
            <person name="Kim Y.J."/>
        </authorList>
    </citation>
    <scope>NUCLEOTIDE SEQUENCE [LARGE SCALE GENOMIC DNA]</scope>
    <source>
        <strain evidence="5 6">EPI-7</strain>
    </source>
</reference>
<dbReference type="SUPFAM" id="SSF51905">
    <property type="entry name" value="FAD/NAD(P)-binding domain"/>
    <property type="match status" value="1"/>
</dbReference>
<comment type="catalytic activity">
    <reaction evidence="3">
        <text>[thioredoxin]-dithiol + NADP(+) = [thioredoxin]-disulfide + NADPH + H(+)</text>
        <dbReference type="Rhea" id="RHEA:20345"/>
        <dbReference type="Rhea" id="RHEA-COMP:10698"/>
        <dbReference type="Rhea" id="RHEA-COMP:10700"/>
        <dbReference type="ChEBI" id="CHEBI:15378"/>
        <dbReference type="ChEBI" id="CHEBI:29950"/>
        <dbReference type="ChEBI" id="CHEBI:50058"/>
        <dbReference type="ChEBI" id="CHEBI:57783"/>
        <dbReference type="ChEBI" id="CHEBI:58349"/>
        <dbReference type="EC" id="1.8.1.9"/>
    </reaction>
</comment>
<dbReference type="InterPro" id="IPR050097">
    <property type="entry name" value="Ferredoxin-NADP_redctase_2"/>
</dbReference>
<dbReference type="InterPro" id="IPR036188">
    <property type="entry name" value="FAD/NAD-bd_sf"/>
</dbReference>
<keyword evidence="6" id="KW-1185">Reference proteome</keyword>
<name>A0A7L4YTV3_9ACTN</name>
<dbReference type="EMBL" id="CP047156">
    <property type="protein sequence ID" value="QHC01937.1"/>
    <property type="molecule type" value="Genomic_DNA"/>
</dbReference>
<gene>
    <name evidence="5" type="ORF">EK0264_17760</name>
</gene>
<dbReference type="GO" id="GO:0004791">
    <property type="term" value="F:thioredoxin-disulfide reductase (NADPH) activity"/>
    <property type="evidence" value="ECO:0007669"/>
    <property type="project" value="UniProtKB-EC"/>
</dbReference>
<dbReference type="PRINTS" id="PR00469">
    <property type="entry name" value="PNDRDTASEII"/>
</dbReference>
<evidence type="ECO:0000256" key="3">
    <source>
        <dbReference type="ARBA" id="ARBA00048132"/>
    </source>
</evidence>
<dbReference type="AlphaFoldDB" id="A0A7L4YTV3"/>
<dbReference type="OrthoDB" id="109585at2"/>
<evidence type="ECO:0000313" key="5">
    <source>
        <dbReference type="EMBL" id="QHC01937.1"/>
    </source>
</evidence>
<evidence type="ECO:0000256" key="1">
    <source>
        <dbReference type="ARBA" id="ARBA00022630"/>
    </source>
</evidence>
<keyword evidence="2" id="KW-0560">Oxidoreductase</keyword>
<dbReference type="Proteomes" id="UP000463857">
    <property type="component" value="Chromosome"/>
</dbReference>
<dbReference type="InParanoid" id="A0A7L4YTV3"/>
<accession>A0A7L4YTV3</accession>
<keyword evidence="1" id="KW-0285">Flavoprotein</keyword>
<dbReference type="PANTHER" id="PTHR48105">
    <property type="entry name" value="THIOREDOXIN REDUCTASE 1-RELATED-RELATED"/>
    <property type="match status" value="1"/>
</dbReference>
<dbReference type="InterPro" id="IPR023753">
    <property type="entry name" value="FAD/NAD-binding_dom"/>
</dbReference>
<dbReference type="Gene3D" id="3.50.50.60">
    <property type="entry name" value="FAD/NAD(P)-binding domain"/>
    <property type="match status" value="2"/>
</dbReference>
<evidence type="ECO:0000259" key="4">
    <source>
        <dbReference type="Pfam" id="PF07992"/>
    </source>
</evidence>
<dbReference type="KEGG" id="eke:EK0264_17760"/>
<sequence>MSSNYRPPQRRTPAIMVIADPEQVEHATDEFAARYARDYDIRSATSAEQAERLTRELVADGEPIAMFAVTMDLPDSSFDDLVPELRRMSPTTRAVCIVAGKWASPYLDRLREAVSDGVIDAYLVIPRGPRDEEFHTAIAEMLSEWGWTSAAPEAEALQLVAREASPELLRLKDIASRMGVPFGKYPADSEVGQQIIAQAGDDARLPLVRTMTGEILQDPSLADLGEALSASVSELPEDFVADLLIVGAGPAGLASAVYGASEGLQTVVLESEATGGQAGTSSMIRNYLGFPRGISGMRLAQRARFQANRFGAKFFIGRPAERLIPGDPHTVVLEGGATVRARAVVVSTGAEYRRLGIDSVEQYVGRGVFYGAAMSLAQLMRGQRVYIVGGGNSAGQAAVHLSRFAAQVTMLVRRRDLSETMSEYLIREVTANSRIEVRGNTEVVDAGGEDRLSWLLLRDAATGREQRVRAGALMLLLGADACTTWLPQQIALDERDFVTTGRDVPQPLWSGELPPQSLGTSVPGVFAVGDVRSGSMKRVASASGEGASVVPLVHAYLEECATQRSAEPV</sequence>
<proteinExistence type="predicted"/>
<feature type="domain" description="FAD/NAD(P)-binding" evidence="4">
    <location>
        <begin position="242"/>
        <end position="546"/>
    </location>
</feature>
<dbReference type="Pfam" id="PF07992">
    <property type="entry name" value="Pyr_redox_2"/>
    <property type="match status" value="1"/>
</dbReference>
<protein>
    <submittedName>
        <fullName evidence="5">FAD-dependent oxidoreductase</fullName>
    </submittedName>
</protein>
<dbReference type="RefSeq" id="WP_159547061.1">
    <property type="nucleotide sequence ID" value="NZ_CP047156.1"/>
</dbReference>
<organism evidence="5 6">
    <name type="scientific">Epidermidibacterium keratini</name>
    <dbReference type="NCBI Taxonomy" id="1891644"/>
    <lineage>
        <taxon>Bacteria</taxon>
        <taxon>Bacillati</taxon>
        <taxon>Actinomycetota</taxon>
        <taxon>Actinomycetes</taxon>
        <taxon>Sporichthyales</taxon>
        <taxon>Sporichthyaceae</taxon>
        <taxon>Epidermidibacterium</taxon>
    </lineage>
</organism>